<dbReference type="Proteomes" id="UP000294933">
    <property type="component" value="Unassembled WGS sequence"/>
</dbReference>
<reference evidence="1 2" key="1">
    <citation type="submission" date="2018-06" db="EMBL/GenBank/DDBJ databases">
        <title>A transcriptomic atlas of mushroom development highlights an independent origin of complex multicellularity.</title>
        <authorList>
            <consortium name="DOE Joint Genome Institute"/>
            <person name="Krizsan K."/>
            <person name="Almasi E."/>
            <person name="Merenyi Z."/>
            <person name="Sahu N."/>
            <person name="Viragh M."/>
            <person name="Koszo T."/>
            <person name="Mondo S."/>
            <person name="Kiss B."/>
            <person name="Balint B."/>
            <person name="Kues U."/>
            <person name="Barry K."/>
            <person name="Hegedus J.C."/>
            <person name="Henrissat B."/>
            <person name="Johnson J."/>
            <person name="Lipzen A."/>
            <person name="Ohm R."/>
            <person name="Nagy I."/>
            <person name="Pangilinan J."/>
            <person name="Yan J."/>
            <person name="Xiong Y."/>
            <person name="Grigoriev I.V."/>
            <person name="Hibbett D.S."/>
            <person name="Nagy L.G."/>
        </authorList>
    </citation>
    <scope>NUCLEOTIDE SEQUENCE [LARGE SCALE GENOMIC DNA]</scope>
    <source>
        <strain evidence="1 2">SZMC22713</strain>
    </source>
</reference>
<evidence type="ECO:0000313" key="2">
    <source>
        <dbReference type="Proteomes" id="UP000294933"/>
    </source>
</evidence>
<protein>
    <submittedName>
        <fullName evidence="1">Uncharacterized protein</fullName>
    </submittedName>
</protein>
<accession>A0A4Y7Q606</accession>
<organism evidence="1 2">
    <name type="scientific">Rickenella mellea</name>
    <dbReference type="NCBI Taxonomy" id="50990"/>
    <lineage>
        <taxon>Eukaryota</taxon>
        <taxon>Fungi</taxon>
        <taxon>Dikarya</taxon>
        <taxon>Basidiomycota</taxon>
        <taxon>Agaricomycotina</taxon>
        <taxon>Agaricomycetes</taxon>
        <taxon>Hymenochaetales</taxon>
        <taxon>Rickenellaceae</taxon>
        <taxon>Rickenella</taxon>
    </lineage>
</organism>
<dbReference type="EMBL" id="ML170173">
    <property type="protein sequence ID" value="TDL22855.1"/>
    <property type="molecule type" value="Genomic_DNA"/>
</dbReference>
<keyword evidence="2" id="KW-1185">Reference proteome</keyword>
<evidence type="ECO:0000313" key="1">
    <source>
        <dbReference type="EMBL" id="TDL22855.1"/>
    </source>
</evidence>
<proteinExistence type="predicted"/>
<gene>
    <name evidence="1" type="ORF">BD410DRAFT_860545</name>
</gene>
<name>A0A4Y7Q606_9AGAM</name>
<dbReference type="AlphaFoldDB" id="A0A4Y7Q606"/>
<sequence length="257" mass="28626">MPSSGAQISVFPPMLCRLLFTIDTFPSLNAAYSPLATCNSWNTKTCVAAELRIWGGSANQGSTPHRPKKYELHLEWFGLAKEDRGELFVPNKAMLDRAKRKNRRIFQLIVCGLDSEEASLGKSHSRLSEHRKNCQLYDDGSSELQVTNIVVSQMFRTVMSSRLIGEGDPVYPSKGGLDCRVEGQIPRIEGRPRHRLCASGANLRTPAKRSRSPPIGKDFMSKHRRAGKAQFQGITGAMPFIAHQATRRENAPMRMTA</sequence>
<dbReference type="VEuPathDB" id="FungiDB:BD410DRAFT_860545"/>